<accession>A0ABW4R803</accession>
<protein>
    <submittedName>
        <fullName evidence="4">DUF2062 domain-containing protein</fullName>
    </submittedName>
</protein>
<feature type="domain" description="DUF2062" evidence="3">
    <location>
        <begin position="27"/>
        <end position="192"/>
    </location>
</feature>
<proteinExistence type="predicted"/>
<feature type="transmembrane region" description="Helical" evidence="2">
    <location>
        <begin position="158"/>
        <end position="181"/>
    </location>
</feature>
<dbReference type="PANTHER" id="PTHR40547">
    <property type="entry name" value="SLL0298 PROTEIN"/>
    <property type="match status" value="1"/>
</dbReference>
<evidence type="ECO:0000313" key="5">
    <source>
        <dbReference type="Proteomes" id="UP001597213"/>
    </source>
</evidence>
<gene>
    <name evidence="4" type="ORF">ACFSCT_10860</name>
</gene>
<dbReference type="Pfam" id="PF09835">
    <property type="entry name" value="DUF2062"/>
    <property type="match status" value="1"/>
</dbReference>
<dbReference type="EMBL" id="JBHUEN010000031">
    <property type="protein sequence ID" value="MFD1882212.1"/>
    <property type="molecule type" value="Genomic_DNA"/>
</dbReference>
<keyword evidence="2" id="KW-0472">Membrane</keyword>
<keyword evidence="5" id="KW-1185">Reference proteome</keyword>
<evidence type="ECO:0000256" key="1">
    <source>
        <dbReference type="SAM" id="MobiDB-lite"/>
    </source>
</evidence>
<evidence type="ECO:0000313" key="4">
    <source>
        <dbReference type="EMBL" id="MFD1882212.1"/>
    </source>
</evidence>
<evidence type="ECO:0000256" key="2">
    <source>
        <dbReference type="SAM" id="Phobius"/>
    </source>
</evidence>
<feature type="region of interest" description="Disordered" evidence="1">
    <location>
        <begin position="215"/>
        <end position="239"/>
    </location>
</feature>
<sequence length="239" mass="26499">MVFKRRNPKTYVQMATEMVYPRGGWRRAGTYVVHRLRRLPDQPQKIGRGTAAGMFVSFTPFFGFHFLSAAAVAWIIRGNILAALLGTFLGNPLTTPFIALTSVTLGRWMLGVEGALSPGGIFRAFARASEDLTHNITSIFTSQEAHWDGLYLFFHDIFLPYLVGGLIPGLIASVIVYYVTVPVIRAYHRRRAKLMAARIAKLRDEGALRTRAVPVEPAPLEGIATSDQDPPEETAPKKD</sequence>
<name>A0ABW4R803_9RHOB</name>
<dbReference type="Proteomes" id="UP001597213">
    <property type="component" value="Unassembled WGS sequence"/>
</dbReference>
<evidence type="ECO:0000259" key="3">
    <source>
        <dbReference type="Pfam" id="PF09835"/>
    </source>
</evidence>
<feature type="transmembrane region" description="Helical" evidence="2">
    <location>
        <begin position="52"/>
        <end position="76"/>
    </location>
</feature>
<reference evidence="5" key="1">
    <citation type="journal article" date="2019" name="Int. J. Syst. Evol. Microbiol.">
        <title>The Global Catalogue of Microorganisms (GCM) 10K type strain sequencing project: providing services to taxonomists for standard genome sequencing and annotation.</title>
        <authorList>
            <consortium name="The Broad Institute Genomics Platform"/>
            <consortium name="The Broad Institute Genome Sequencing Center for Infectious Disease"/>
            <person name="Wu L."/>
            <person name="Ma J."/>
        </authorList>
    </citation>
    <scope>NUCLEOTIDE SEQUENCE [LARGE SCALE GENOMIC DNA]</scope>
    <source>
        <strain evidence="5">CCUG 56029</strain>
    </source>
</reference>
<organism evidence="4 5">
    <name type="scientific">Paracoccus pacificus</name>
    <dbReference type="NCBI Taxonomy" id="1463598"/>
    <lineage>
        <taxon>Bacteria</taxon>
        <taxon>Pseudomonadati</taxon>
        <taxon>Pseudomonadota</taxon>
        <taxon>Alphaproteobacteria</taxon>
        <taxon>Rhodobacterales</taxon>
        <taxon>Paracoccaceae</taxon>
        <taxon>Paracoccus</taxon>
    </lineage>
</organism>
<keyword evidence="2" id="KW-1133">Transmembrane helix</keyword>
<dbReference type="PANTHER" id="PTHR40547:SF1">
    <property type="entry name" value="SLL0298 PROTEIN"/>
    <property type="match status" value="1"/>
</dbReference>
<keyword evidence="2" id="KW-0812">Transmembrane</keyword>
<comment type="caution">
    <text evidence="4">The sequence shown here is derived from an EMBL/GenBank/DDBJ whole genome shotgun (WGS) entry which is preliminary data.</text>
</comment>
<dbReference type="InterPro" id="IPR018639">
    <property type="entry name" value="DUF2062"/>
</dbReference>